<keyword evidence="5" id="KW-0547">Nucleotide-binding</keyword>
<dbReference type="CDD" id="cd01672">
    <property type="entry name" value="TMPK"/>
    <property type="match status" value="1"/>
</dbReference>
<dbReference type="InterPro" id="IPR018094">
    <property type="entry name" value="Thymidylate_kinase"/>
</dbReference>
<evidence type="ECO:0000313" key="10">
    <source>
        <dbReference type="EMBL" id="SVC71372.1"/>
    </source>
</evidence>
<dbReference type="NCBIfam" id="TIGR00041">
    <property type="entry name" value="DTMP_kinase"/>
    <property type="match status" value="1"/>
</dbReference>
<keyword evidence="3" id="KW-0808">Transferase</keyword>
<protein>
    <recommendedName>
        <fullName evidence="2">dTMP kinase</fullName>
        <ecNumber evidence="2">2.7.4.9</ecNumber>
    </recommendedName>
</protein>
<dbReference type="PANTHER" id="PTHR10344">
    <property type="entry name" value="THYMIDYLATE KINASE"/>
    <property type="match status" value="1"/>
</dbReference>
<sequence length="188" mass="21415">VELLNDYLLNNNIQSTIVREPGGTSISEKVRDILLSKINMSMSSRTEALLMTASRAQLTKEIIIPQRKTGSWIVSDRYSDSTLAYQGGGRHMDINWLKTLNLFATFEIIPDLTIFLDVPVDIIPQRKTGYLDRFEKEGLTFLNKVRNAYIELADGEKQRIISIDGTKNIDWIHKSIITSIEEKGYFTS</sequence>
<name>A0A382PHG8_9ZZZZ</name>
<keyword evidence="7" id="KW-0067">ATP-binding</keyword>
<dbReference type="GO" id="GO:0004798">
    <property type="term" value="F:dTMP kinase activity"/>
    <property type="evidence" value="ECO:0007669"/>
    <property type="project" value="UniProtKB-EC"/>
</dbReference>
<dbReference type="GO" id="GO:0005524">
    <property type="term" value="F:ATP binding"/>
    <property type="evidence" value="ECO:0007669"/>
    <property type="project" value="UniProtKB-KW"/>
</dbReference>
<dbReference type="AlphaFoldDB" id="A0A382PHG8"/>
<keyword evidence="6" id="KW-0418">Kinase</keyword>
<evidence type="ECO:0000256" key="3">
    <source>
        <dbReference type="ARBA" id="ARBA00022679"/>
    </source>
</evidence>
<evidence type="ECO:0000256" key="8">
    <source>
        <dbReference type="ARBA" id="ARBA00048743"/>
    </source>
</evidence>
<dbReference type="Pfam" id="PF02223">
    <property type="entry name" value="Thymidylate_kin"/>
    <property type="match status" value="1"/>
</dbReference>
<dbReference type="EC" id="2.7.4.9" evidence="2"/>
<dbReference type="HAMAP" id="MF_00165">
    <property type="entry name" value="Thymidylate_kinase"/>
    <property type="match status" value="1"/>
</dbReference>
<keyword evidence="4" id="KW-0545">Nucleotide biosynthesis</keyword>
<evidence type="ECO:0000256" key="2">
    <source>
        <dbReference type="ARBA" id="ARBA00012980"/>
    </source>
</evidence>
<dbReference type="SUPFAM" id="SSF52540">
    <property type="entry name" value="P-loop containing nucleoside triphosphate hydrolases"/>
    <property type="match status" value="1"/>
</dbReference>
<dbReference type="InterPro" id="IPR039430">
    <property type="entry name" value="Thymidylate_kin-like_dom"/>
</dbReference>
<evidence type="ECO:0000256" key="1">
    <source>
        <dbReference type="ARBA" id="ARBA00009776"/>
    </source>
</evidence>
<evidence type="ECO:0000256" key="7">
    <source>
        <dbReference type="ARBA" id="ARBA00022840"/>
    </source>
</evidence>
<evidence type="ECO:0000256" key="6">
    <source>
        <dbReference type="ARBA" id="ARBA00022777"/>
    </source>
</evidence>
<accession>A0A382PHG8</accession>
<dbReference type="InterPro" id="IPR018095">
    <property type="entry name" value="Thymidylate_kin_CS"/>
</dbReference>
<proteinExistence type="inferred from homology"/>
<feature type="domain" description="Thymidylate kinase-like" evidence="9">
    <location>
        <begin position="2"/>
        <end position="176"/>
    </location>
</feature>
<evidence type="ECO:0000259" key="9">
    <source>
        <dbReference type="Pfam" id="PF02223"/>
    </source>
</evidence>
<dbReference type="GO" id="GO:0005829">
    <property type="term" value="C:cytosol"/>
    <property type="evidence" value="ECO:0007669"/>
    <property type="project" value="TreeGrafter"/>
</dbReference>
<dbReference type="PANTHER" id="PTHR10344:SF4">
    <property type="entry name" value="UMP-CMP KINASE 2, MITOCHONDRIAL"/>
    <property type="match status" value="1"/>
</dbReference>
<dbReference type="InterPro" id="IPR027417">
    <property type="entry name" value="P-loop_NTPase"/>
</dbReference>
<evidence type="ECO:0000256" key="5">
    <source>
        <dbReference type="ARBA" id="ARBA00022741"/>
    </source>
</evidence>
<evidence type="ECO:0000256" key="4">
    <source>
        <dbReference type="ARBA" id="ARBA00022727"/>
    </source>
</evidence>
<dbReference type="GO" id="GO:0006235">
    <property type="term" value="P:dTTP biosynthetic process"/>
    <property type="evidence" value="ECO:0007669"/>
    <property type="project" value="TreeGrafter"/>
</dbReference>
<gene>
    <name evidence="10" type="ORF">METZ01_LOCUS324226</name>
</gene>
<feature type="non-terminal residue" evidence="10">
    <location>
        <position position="1"/>
    </location>
</feature>
<organism evidence="10">
    <name type="scientific">marine metagenome</name>
    <dbReference type="NCBI Taxonomy" id="408172"/>
    <lineage>
        <taxon>unclassified sequences</taxon>
        <taxon>metagenomes</taxon>
        <taxon>ecological metagenomes</taxon>
    </lineage>
</organism>
<dbReference type="Gene3D" id="3.40.50.300">
    <property type="entry name" value="P-loop containing nucleotide triphosphate hydrolases"/>
    <property type="match status" value="1"/>
</dbReference>
<dbReference type="FunFam" id="3.40.50.300:FF:000225">
    <property type="entry name" value="Thymidylate kinase"/>
    <property type="match status" value="1"/>
</dbReference>
<reference evidence="10" key="1">
    <citation type="submission" date="2018-05" db="EMBL/GenBank/DDBJ databases">
        <authorList>
            <person name="Lanie J.A."/>
            <person name="Ng W.-L."/>
            <person name="Kazmierczak K.M."/>
            <person name="Andrzejewski T.M."/>
            <person name="Davidsen T.M."/>
            <person name="Wayne K.J."/>
            <person name="Tettelin H."/>
            <person name="Glass J.I."/>
            <person name="Rusch D."/>
            <person name="Podicherti R."/>
            <person name="Tsui H.-C.T."/>
            <person name="Winkler M.E."/>
        </authorList>
    </citation>
    <scope>NUCLEOTIDE SEQUENCE</scope>
</reference>
<dbReference type="PROSITE" id="PS01331">
    <property type="entry name" value="THYMIDYLATE_KINASE"/>
    <property type="match status" value="1"/>
</dbReference>
<dbReference type="GO" id="GO:0006227">
    <property type="term" value="P:dUDP biosynthetic process"/>
    <property type="evidence" value="ECO:0007669"/>
    <property type="project" value="TreeGrafter"/>
</dbReference>
<comment type="catalytic activity">
    <reaction evidence="8">
        <text>dTMP + ATP = dTDP + ADP</text>
        <dbReference type="Rhea" id="RHEA:13517"/>
        <dbReference type="ChEBI" id="CHEBI:30616"/>
        <dbReference type="ChEBI" id="CHEBI:58369"/>
        <dbReference type="ChEBI" id="CHEBI:63528"/>
        <dbReference type="ChEBI" id="CHEBI:456216"/>
        <dbReference type="EC" id="2.7.4.9"/>
    </reaction>
</comment>
<dbReference type="EMBL" id="UINC01106601">
    <property type="protein sequence ID" value="SVC71372.1"/>
    <property type="molecule type" value="Genomic_DNA"/>
</dbReference>
<dbReference type="GO" id="GO:0006233">
    <property type="term" value="P:dTDP biosynthetic process"/>
    <property type="evidence" value="ECO:0007669"/>
    <property type="project" value="InterPro"/>
</dbReference>
<comment type="similarity">
    <text evidence="1">Belongs to the thymidylate kinase family.</text>
</comment>